<evidence type="ECO:0000313" key="2">
    <source>
        <dbReference type="EMBL" id="KAH8983187.1"/>
    </source>
</evidence>
<dbReference type="Proteomes" id="UP001201163">
    <property type="component" value="Unassembled WGS sequence"/>
</dbReference>
<keyword evidence="3" id="KW-1185">Reference proteome</keyword>
<gene>
    <name evidence="2" type="ORF">EDB92DRAFT_1891481</name>
</gene>
<dbReference type="EMBL" id="JAKELL010000091">
    <property type="protein sequence ID" value="KAH8983187.1"/>
    <property type="molecule type" value="Genomic_DNA"/>
</dbReference>
<sequence length="160" mass="17663">MLCTLDPFVSQHKVIVMPVVALLDDVSILDGLRAAPGEVAHIFDHPLEALLDPELARDEKLDWPYEAELYNFTDGPWLGPMYRMHRFRSTASPVKGLTADILLATAGIAYAREPVFQRWGPGQLRTYAEVQRAVEATAVARSSQPMPSPGHVTPTTTVRA</sequence>
<name>A0AAD4Q9K3_9AGAM</name>
<dbReference type="PANTHER" id="PTHR12992:SF45">
    <property type="entry name" value="NUDIX HYDROLASE DOMAIN-CONTAINING PROTEIN"/>
    <property type="match status" value="1"/>
</dbReference>
<dbReference type="Gene3D" id="3.90.79.10">
    <property type="entry name" value="Nucleoside Triphosphate Pyrophosphohydrolase"/>
    <property type="match status" value="1"/>
</dbReference>
<dbReference type="InterPro" id="IPR045121">
    <property type="entry name" value="CoAse"/>
</dbReference>
<dbReference type="GO" id="GO:0015938">
    <property type="term" value="P:coenzyme A catabolic process"/>
    <property type="evidence" value="ECO:0007669"/>
    <property type="project" value="TreeGrafter"/>
</dbReference>
<dbReference type="PANTHER" id="PTHR12992">
    <property type="entry name" value="NUDIX HYDROLASE"/>
    <property type="match status" value="1"/>
</dbReference>
<accession>A0AAD4Q9K3</accession>
<feature type="region of interest" description="Disordered" evidence="1">
    <location>
        <begin position="139"/>
        <end position="160"/>
    </location>
</feature>
<comment type="caution">
    <text evidence="2">The sequence shown here is derived from an EMBL/GenBank/DDBJ whole genome shotgun (WGS) entry which is preliminary data.</text>
</comment>
<dbReference type="GO" id="GO:0010945">
    <property type="term" value="F:coenzyme A diphosphatase activity"/>
    <property type="evidence" value="ECO:0007669"/>
    <property type="project" value="InterPro"/>
</dbReference>
<organism evidence="2 3">
    <name type="scientific">Lactarius akahatsu</name>
    <dbReference type="NCBI Taxonomy" id="416441"/>
    <lineage>
        <taxon>Eukaryota</taxon>
        <taxon>Fungi</taxon>
        <taxon>Dikarya</taxon>
        <taxon>Basidiomycota</taxon>
        <taxon>Agaricomycotina</taxon>
        <taxon>Agaricomycetes</taxon>
        <taxon>Russulales</taxon>
        <taxon>Russulaceae</taxon>
        <taxon>Lactarius</taxon>
    </lineage>
</organism>
<proteinExistence type="predicted"/>
<evidence type="ECO:0000256" key="1">
    <source>
        <dbReference type="SAM" id="MobiDB-lite"/>
    </source>
</evidence>
<evidence type="ECO:0000313" key="3">
    <source>
        <dbReference type="Proteomes" id="UP001201163"/>
    </source>
</evidence>
<reference evidence="2" key="1">
    <citation type="submission" date="2022-01" db="EMBL/GenBank/DDBJ databases">
        <title>Comparative genomics reveals a dynamic genome evolution in the ectomycorrhizal milk-cap (Lactarius) mushrooms.</title>
        <authorList>
            <consortium name="DOE Joint Genome Institute"/>
            <person name="Lebreton A."/>
            <person name="Tang N."/>
            <person name="Kuo A."/>
            <person name="LaButti K."/>
            <person name="Drula E."/>
            <person name="Barry K."/>
            <person name="Clum A."/>
            <person name="Lipzen A."/>
            <person name="Mousain D."/>
            <person name="Ng V."/>
            <person name="Wang R."/>
            <person name="Wang X."/>
            <person name="Dai Y."/>
            <person name="Henrissat B."/>
            <person name="Grigoriev I.V."/>
            <person name="Guerin-Laguette A."/>
            <person name="Yu F."/>
            <person name="Martin F.M."/>
        </authorList>
    </citation>
    <scope>NUCLEOTIDE SEQUENCE</scope>
    <source>
        <strain evidence="2">QP</strain>
    </source>
</reference>
<protein>
    <submittedName>
        <fullName evidence="2">Uncharacterized protein</fullName>
    </submittedName>
</protein>
<dbReference type="AlphaFoldDB" id="A0AAD4Q9K3"/>